<gene>
    <name evidence="3" type="ORF">PXEA_LOCUS26714</name>
</gene>
<evidence type="ECO:0000256" key="1">
    <source>
        <dbReference type="SAM" id="MobiDB-lite"/>
    </source>
</evidence>
<organism evidence="3 4">
    <name type="scientific">Protopolystoma xenopodis</name>
    <dbReference type="NCBI Taxonomy" id="117903"/>
    <lineage>
        <taxon>Eukaryota</taxon>
        <taxon>Metazoa</taxon>
        <taxon>Spiralia</taxon>
        <taxon>Lophotrochozoa</taxon>
        <taxon>Platyhelminthes</taxon>
        <taxon>Monogenea</taxon>
        <taxon>Polyopisthocotylea</taxon>
        <taxon>Polystomatidea</taxon>
        <taxon>Polystomatidae</taxon>
        <taxon>Protopolystoma</taxon>
    </lineage>
</organism>
<dbReference type="AlphaFoldDB" id="A0A448XC54"/>
<keyword evidence="4" id="KW-1185">Reference proteome</keyword>
<proteinExistence type="predicted"/>
<name>A0A448XC54_9PLAT</name>
<keyword evidence="2" id="KW-0472">Membrane</keyword>
<feature type="compositionally biased region" description="Polar residues" evidence="1">
    <location>
        <begin position="120"/>
        <end position="138"/>
    </location>
</feature>
<evidence type="ECO:0000256" key="2">
    <source>
        <dbReference type="SAM" id="Phobius"/>
    </source>
</evidence>
<feature type="region of interest" description="Disordered" evidence="1">
    <location>
        <begin position="120"/>
        <end position="158"/>
    </location>
</feature>
<sequence>MLLGLLEARRLYNLHLRRILLCQTSNSCVSIAPASGLSAPLNFSSTTASRSQNVSSSLPGTIPTSSEIPQIFNLNSSSVLGEFFSHSSVNILDPALACSQSPESLDDVCLEAVPSLRLSDSPTKSQSVNHQRVCTSGHQTRHTIYSGPSDEPPSRLSNNADQTLNGRSLLSLMPPTSTLVQRRRNKRQSRGLPAISLTSVQATSLTGLKTLAASFSRKRHFDCGFFELLLSFFGLVHRSGSRLPHHSLAFLYPSTYRLSFYLFQKIRQTSRLISAPLFQLFFYIFTVPFWLMILLLRLRDFLSSLCLELLIWLSPDQSDSPVSIIF</sequence>
<evidence type="ECO:0000313" key="3">
    <source>
        <dbReference type="EMBL" id="VEL33274.1"/>
    </source>
</evidence>
<feature type="transmembrane region" description="Helical" evidence="2">
    <location>
        <begin position="277"/>
        <end position="296"/>
    </location>
</feature>
<reference evidence="3" key="1">
    <citation type="submission" date="2018-11" db="EMBL/GenBank/DDBJ databases">
        <authorList>
            <consortium name="Pathogen Informatics"/>
        </authorList>
    </citation>
    <scope>NUCLEOTIDE SEQUENCE</scope>
</reference>
<protein>
    <submittedName>
        <fullName evidence="3">Uncharacterized protein</fullName>
    </submittedName>
</protein>
<evidence type="ECO:0000313" key="4">
    <source>
        <dbReference type="Proteomes" id="UP000784294"/>
    </source>
</evidence>
<comment type="caution">
    <text evidence="3">The sequence shown here is derived from an EMBL/GenBank/DDBJ whole genome shotgun (WGS) entry which is preliminary data.</text>
</comment>
<dbReference type="EMBL" id="CAAALY010245490">
    <property type="protein sequence ID" value="VEL33274.1"/>
    <property type="molecule type" value="Genomic_DNA"/>
</dbReference>
<keyword evidence="2" id="KW-1133">Transmembrane helix</keyword>
<accession>A0A448XC54</accession>
<keyword evidence="2" id="KW-0812">Transmembrane</keyword>
<dbReference type="Proteomes" id="UP000784294">
    <property type="component" value="Unassembled WGS sequence"/>
</dbReference>